<keyword evidence="2" id="KW-1185">Reference proteome</keyword>
<dbReference type="AlphaFoldDB" id="A0A250XAT1"/>
<dbReference type="InterPro" id="IPR018790">
    <property type="entry name" value="DUF2358"/>
</dbReference>
<reference evidence="1 2" key="1">
    <citation type="submission" date="2017-08" db="EMBL/GenBank/DDBJ databases">
        <title>Acidophilic green algal genome provides insights into adaptation to an acidic environment.</title>
        <authorList>
            <person name="Hirooka S."/>
            <person name="Hirose Y."/>
            <person name="Kanesaki Y."/>
            <person name="Higuchi S."/>
            <person name="Fujiwara T."/>
            <person name="Onuma R."/>
            <person name="Era A."/>
            <person name="Ohbayashi R."/>
            <person name="Uzuka A."/>
            <person name="Nozaki H."/>
            <person name="Yoshikawa H."/>
            <person name="Miyagishima S.Y."/>
        </authorList>
    </citation>
    <scope>NUCLEOTIDE SEQUENCE [LARGE SCALE GENOMIC DNA]</scope>
    <source>
        <strain evidence="1 2">NIES-2499</strain>
    </source>
</reference>
<dbReference type="InterPro" id="IPR032710">
    <property type="entry name" value="NTF2-like_dom_sf"/>
</dbReference>
<dbReference type="EMBL" id="BEGY01000049">
    <property type="protein sequence ID" value="GAX80191.1"/>
    <property type="molecule type" value="Genomic_DNA"/>
</dbReference>
<proteinExistence type="predicted"/>
<evidence type="ECO:0000313" key="1">
    <source>
        <dbReference type="EMBL" id="GAX80191.1"/>
    </source>
</evidence>
<protein>
    <submittedName>
        <fullName evidence="1">Uncharacterized protein</fullName>
    </submittedName>
</protein>
<dbReference type="Proteomes" id="UP000232323">
    <property type="component" value="Unassembled WGS sequence"/>
</dbReference>
<organism evidence="1 2">
    <name type="scientific">Chlamydomonas eustigma</name>
    <dbReference type="NCBI Taxonomy" id="1157962"/>
    <lineage>
        <taxon>Eukaryota</taxon>
        <taxon>Viridiplantae</taxon>
        <taxon>Chlorophyta</taxon>
        <taxon>core chlorophytes</taxon>
        <taxon>Chlorophyceae</taxon>
        <taxon>CS clade</taxon>
        <taxon>Chlamydomonadales</taxon>
        <taxon>Chlamydomonadaceae</taxon>
        <taxon>Chlamydomonas</taxon>
    </lineage>
</organism>
<dbReference type="PANTHER" id="PTHR34123">
    <property type="entry name" value="OS04G0578200 PROTEIN"/>
    <property type="match status" value="1"/>
</dbReference>
<name>A0A250XAT1_9CHLO</name>
<dbReference type="STRING" id="1157962.A0A250XAT1"/>
<dbReference type="Pfam" id="PF10184">
    <property type="entry name" value="DUF2358"/>
    <property type="match status" value="1"/>
</dbReference>
<dbReference type="SUPFAM" id="SSF54427">
    <property type="entry name" value="NTF2-like"/>
    <property type="match status" value="1"/>
</dbReference>
<accession>A0A250XAT1</accession>
<dbReference type="OrthoDB" id="348976at2759"/>
<dbReference type="PANTHER" id="PTHR34123:SF1">
    <property type="entry name" value="OS04G0578200 PROTEIN"/>
    <property type="match status" value="1"/>
</dbReference>
<sequence>MRLKTREIRLKDRTLKHVPAHTKLVSCKRSLAVISASSKEGAQGSTQTGAGLKAVWYGAEVLGKLMNLGRSADFSKETMSTSETSVASMSREEILASLKEDYSQSYFVSGKGDMSAYAEDCEFSDPFVSFRGTSRFKQNVGNLGGLMRDIKLDVYDWKESDTEVLTKWRFSCILDLPWKPLLAAAGSTTHVIDLESSQVVKHIEAWDIEPSKVVKQLFKPSVKIPTNAAETFFLAFSEGDGRGMWLSASPMALRTSIIILVVCLGIQALSGESPGLEALERASTLVFSAAVLTEIFKLLKGIPV</sequence>
<comment type="caution">
    <text evidence="1">The sequence shown here is derived from an EMBL/GenBank/DDBJ whole genome shotgun (WGS) entry which is preliminary data.</text>
</comment>
<evidence type="ECO:0000313" key="2">
    <source>
        <dbReference type="Proteomes" id="UP000232323"/>
    </source>
</evidence>
<gene>
    <name evidence="1" type="ORF">CEUSTIGMA_g7629.t1</name>
</gene>